<evidence type="ECO:0000313" key="6">
    <source>
        <dbReference type="EMBL" id="RGE64592.1"/>
    </source>
</evidence>
<dbReference type="PANTHER" id="PTHR30146">
    <property type="entry name" value="LACI-RELATED TRANSCRIPTIONAL REPRESSOR"/>
    <property type="match status" value="1"/>
</dbReference>
<dbReference type="Gene3D" id="1.10.260.40">
    <property type="entry name" value="lambda repressor-like DNA-binding domains"/>
    <property type="match status" value="1"/>
</dbReference>
<evidence type="ECO:0000313" key="5">
    <source>
        <dbReference type="EMBL" id="CUP43385.1"/>
    </source>
</evidence>
<dbReference type="RefSeq" id="WP_006876850.1">
    <property type="nucleotide sequence ID" value="NZ_CABIWA010000004.1"/>
</dbReference>
<accession>A0A174NBE0</accession>
<dbReference type="CDD" id="cd06267">
    <property type="entry name" value="PBP1_LacI_sugar_binding-like"/>
    <property type="match status" value="1"/>
</dbReference>
<dbReference type="OrthoDB" id="43195at2"/>
<evidence type="ECO:0000256" key="2">
    <source>
        <dbReference type="ARBA" id="ARBA00023125"/>
    </source>
</evidence>
<dbReference type="Pfam" id="PF00356">
    <property type="entry name" value="LacI"/>
    <property type="match status" value="1"/>
</dbReference>
<keyword evidence="2" id="KW-0238">DNA-binding</keyword>
<gene>
    <name evidence="5" type="primary">ccpA_3</name>
    <name evidence="6" type="ORF">DXC40_17875</name>
    <name evidence="5" type="ORF">ERS852551_00785</name>
</gene>
<evidence type="ECO:0000313" key="8">
    <source>
        <dbReference type="Proteomes" id="UP000260828"/>
    </source>
</evidence>
<dbReference type="Proteomes" id="UP000260828">
    <property type="component" value="Unassembled WGS sequence"/>
</dbReference>
<dbReference type="InterPro" id="IPR046335">
    <property type="entry name" value="LacI/GalR-like_sensor"/>
</dbReference>
<evidence type="ECO:0000256" key="3">
    <source>
        <dbReference type="ARBA" id="ARBA00023163"/>
    </source>
</evidence>
<reference evidence="5 7" key="1">
    <citation type="submission" date="2015-09" db="EMBL/GenBank/DDBJ databases">
        <authorList>
            <consortium name="Pathogen Informatics"/>
        </authorList>
    </citation>
    <scope>NUCLEOTIDE SEQUENCE [LARGE SCALE GENOMIC DNA]</scope>
    <source>
        <strain evidence="5 7">2789STDY5834939</strain>
    </source>
</reference>
<evidence type="ECO:0000259" key="4">
    <source>
        <dbReference type="PROSITE" id="PS50932"/>
    </source>
</evidence>
<reference evidence="6 8" key="2">
    <citation type="submission" date="2018-08" db="EMBL/GenBank/DDBJ databases">
        <title>A genome reference for cultivated species of the human gut microbiota.</title>
        <authorList>
            <person name="Zou Y."/>
            <person name="Xue W."/>
            <person name="Luo G."/>
        </authorList>
    </citation>
    <scope>NUCLEOTIDE SEQUENCE [LARGE SCALE GENOMIC DNA]</scope>
    <source>
        <strain evidence="6 8">TF05-12AC</strain>
    </source>
</reference>
<dbReference type="PROSITE" id="PS00356">
    <property type="entry name" value="HTH_LACI_1"/>
    <property type="match status" value="1"/>
</dbReference>
<organism evidence="5 7">
    <name type="scientific">Anaerotruncus colihominis</name>
    <dbReference type="NCBI Taxonomy" id="169435"/>
    <lineage>
        <taxon>Bacteria</taxon>
        <taxon>Bacillati</taxon>
        <taxon>Bacillota</taxon>
        <taxon>Clostridia</taxon>
        <taxon>Eubacteriales</taxon>
        <taxon>Oscillospiraceae</taxon>
        <taxon>Anaerotruncus</taxon>
    </lineage>
</organism>
<dbReference type="PANTHER" id="PTHR30146:SF150">
    <property type="entry name" value="ARABINOSE METABOLISM TRANSCRIPTIONAL REPRESSOR"/>
    <property type="match status" value="1"/>
</dbReference>
<dbReference type="SUPFAM" id="SSF47413">
    <property type="entry name" value="lambda repressor-like DNA-binding domains"/>
    <property type="match status" value="1"/>
</dbReference>
<dbReference type="InterPro" id="IPR000843">
    <property type="entry name" value="HTH_LacI"/>
</dbReference>
<dbReference type="SMART" id="SM00354">
    <property type="entry name" value="HTH_LACI"/>
    <property type="match status" value="1"/>
</dbReference>
<dbReference type="InterPro" id="IPR010982">
    <property type="entry name" value="Lambda_DNA-bd_dom_sf"/>
</dbReference>
<keyword evidence="1" id="KW-0805">Transcription regulation</keyword>
<protein>
    <submittedName>
        <fullName evidence="5">Catabolite control protein</fullName>
    </submittedName>
    <submittedName>
        <fullName evidence="6">LacI family transcriptional regulator</fullName>
    </submittedName>
</protein>
<dbReference type="GO" id="GO:0003700">
    <property type="term" value="F:DNA-binding transcription factor activity"/>
    <property type="evidence" value="ECO:0007669"/>
    <property type="project" value="TreeGrafter"/>
</dbReference>
<dbReference type="SUPFAM" id="SSF53822">
    <property type="entry name" value="Periplasmic binding protein-like I"/>
    <property type="match status" value="1"/>
</dbReference>
<dbReference type="GeneID" id="72463311"/>
<sequence>MNIKEIARQAQVSVATVSRVLNHPELVQPETRAHILEVMARHNYTPNWFARRLNLARTNTIALLVPNIEGGINQKVVAGVESVATKKGSTVLLCSTHGRPEEEDRLLRMVFDRRVDGVICSSSNLTQARLNECGLGSSAFVLIGQGDGEMTACYINFEGIAYKMTQHLLGLGRRRIDLLLDETGHSRNDPIISGYRRALLDADVQQGHIHMAAGGLRGGYLAARRLFATETLPDAIFAGSDDLAFGVMKAARDDGVDIPARLAVVGFDDSLLCDLVTPELTSIEQPSKRLGMVAARLLFDLIEDAQIAETVPQEVVLQPKLKIRRSCGNKKYIHELFD</sequence>
<dbReference type="InterPro" id="IPR028082">
    <property type="entry name" value="Peripla_BP_I"/>
</dbReference>
<dbReference type="AlphaFoldDB" id="A0A174NBE0"/>
<dbReference type="GO" id="GO:0000976">
    <property type="term" value="F:transcription cis-regulatory region binding"/>
    <property type="evidence" value="ECO:0007669"/>
    <property type="project" value="TreeGrafter"/>
</dbReference>
<dbReference type="EMBL" id="QVME01000016">
    <property type="protein sequence ID" value="RGE64592.1"/>
    <property type="molecule type" value="Genomic_DNA"/>
</dbReference>
<name>A0A174NBE0_9FIRM</name>
<evidence type="ECO:0000256" key="1">
    <source>
        <dbReference type="ARBA" id="ARBA00023015"/>
    </source>
</evidence>
<feature type="domain" description="HTH lacI-type" evidence="4">
    <location>
        <begin position="1"/>
        <end position="55"/>
    </location>
</feature>
<dbReference type="CDD" id="cd01392">
    <property type="entry name" value="HTH_LacI"/>
    <property type="match status" value="1"/>
</dbReference>
<dbReference type="Proteomes" id="UP000095765">
    <property type="component" value="Unassembled WGS sequence"/>
</dbReference>
<dbReference type="PROSITE" id="PS50932">
    <property type="entry name" value="HTH_LACI_2"/>
    <property type="match status" value="1"/>
</dbReference>
<keyword evidence="3" id="KW-0804">Transcription</keyword>
<proteinExistence type="predicted"/>
<evidence type="ECO:0000313" key="7">
    <source>
        <dbReference type="Proteomes" id="UP000095765"/>
    </source>
</evidence>
<dbReference type="EMBL" id="CZBE01000004">
    <property type="protein sequence ID" value="CUP43385.1"/>
    <property type="molecule type" value="Genomic_DNA"/>
</dbReference>
<dbReference type="Gene3D" id="3.40.50.2300">
    <property type="match status" value="2"/>
</dbReference>
<dbReference type="Pfam" id="PF13377">
    <property type="entry name" value="Peripla_BP_3"/>
    <property type="match status" value="1"/>
</dbReference>